<dbReference type="PANTHER" id="PTHR33508:SF1">
    <property type="entry name" value="UPF0056 MEMBRANE PROTEIN YHCE"/>
    <property type="match status" value="1"/>
</dbReference>
<evidence type="ECO:0000256" key="1">
    <source>
        <dbReference type="ARBA" id="ARBA00004651"/>
    </source>
</evidence>
<evidence type="ECO:0000256" key="3">
    <source>
        <dbReference type="ARBA" id="ARBA00022475"/>
    </source>
</evidence>
<evidence type="ECO:0000256" key="5">
    <source>
        <dbReference type="ARBA" id="ARBA00022989"/>
    </source>
</evidence>
<comment type="subcellular location">
    <subcellularLocation>
        <location evidence="1 7">Cell membrane</location>
        <topology evidence="1 7">Multi-pass membrane protein</topology>
    </subcellularLocation>
</comment>
<feature type="transmembrane region" description="Helical" evidence="7">
    <location>
        <begin position="185"/>
        <end position="205"/>
    </location>
</feature>
<evidence type="ECO:0000256" key="7">
    <source>
        <dbReference type="RuleBase" id="RU362048"/>
    </source>
</evidence>
<dbReference type="PANTHER" id="PTHR33508">
    <property type="entry name" value="UPF0056 MEMBRANE PROTEIN YHCE"/>
    <property type="match status" value="1"/>
</dbReference>
<keyword evidence="4 7" id="KW-0812">Transmembrane</keyword>
<keyword evidence="5 7" id="KW-1133">Transmembrane helix</keyword>
<evidence type="ECO:0000313" key="8">
    <source>
        <dbReference type="EMBL" id="UZE96236.1"/>
    </source>
</evidence>
<feature type="transmembrane region" description="Helical" evidence="7">
    <location>
        <begin position="76"/>
        <end position="94"/>
    </location>
</feature>
<proteinExistence type="inferred from homology"/>
<keyword evidence="3" id="KW-1003">Cell membrane</keyword>
<evidence type="ECO:0000256" key="6">
    <source>
        <dbReference type="ARBA" id="ARBA00023136"/>
    </source>
</evidence>
<reference evidence="8" key="1">
    <citation type="submission" date="2022-06" db="EMBL/GenBank/DDBJ databases">
        <title>Alkalimarinus sp. nov., isolated from gut of a Alitta virens.</title>
        <authorList>
            <person name="Yang A.I."/>
            <person name="Shin N.-R."/>
        </authorList>
    </citation>
    <scope>NUCLEOTIDE SEQUENCE</scope>
    <source>
        <strain evidence="8">A2M4</strain>
    </source>
</reference>
<evidence type="ECO:0000256" key="2">
    <source>
        <dbReference type="ARBA" id="ARBA00009784"/>
    </source>
</evidence>
<feature type="transmembrane region" description="Helical" evidence="7">
    <location>
        <begin position="45"/>
        <end position="64"/>
    </location>
</feature>
<dbReference type="InterPro" id="IPR002771">
    <property type="entry name" value="Multi_antbiot-R_MarC"/>
</dbReference>
<dbReference type="EMBL" id="CP100390">
    <property type="protein sequence ID" value="UZE96236.1"/>
    <property type="molecule type" value="Genomic_DNA"/>
</dbReference>
<feature type="transmembrane region" description="Helical" evidence="7">
    <location>
        <begin position="144"/>
        <end position="164"/>
    </location>
</feature>
<dbReference type="NCBIfam" id="TIGR00427">
    <property type="entry name" value="NAAT family transporter"/>
    <property type="match status" value="1"/>
</dbReference>
<name>A0ABY6N293_9ALTE</name>
<keyword evidence="9" id="KW-1185">Reference proteome</keyword>
<organism evidence="8 9">
    <name type="scientific">Alkalimarinus alittae</name>
    <dbReference type="NCBI Taxonomy" id="2961619"/>
    <lineage>
        <taxon>Bacteria</taxon>
        <taxon>Pseudomonadati</taxon>
        <taxon>Pseudomonadota</taxon>
        <taxon>Gammaproteobacteria</taxon>
        <taxon>Alteromonadales</taxon>
        <taxon>Alteromonadaceae</taxon>
        <taxon>Alkalimarinus</taxon>
    </lineage>
</organism>
<evidence type="ECO:0000256" key="4">
    <source>
        <dbReference type="ARBA" id="ARBA00022692"/>
    </source>
</evidence>
<dbReference type="Pfam" id="PF01914">
    <property type="entry name" value="MarC"/>
    <property type="match status" value="1"/>
</dbReference>
<sequence>MNWDAIIKEFITLWVVIDPIGSIPVFIAVTVGLKASVQRKIAFKAVSIAAIILLFFLTLGQLLLEKLSISLDAFQIAGGIVLFLFALTMIFGEGKPEEEKKQIQGSVANLAIFPLAIPSLASPGAMLSVVMLTDNHRHSLEEQIITALVMLSVLIFTLVLFLLASPIQRVIGNAGASIISRVMGLILASVAVDNILAAITAYFALG</sequence>
<gene>
    <name evidence="8" type="ORF">NKI27_00375</name>
</gene>
<comment type="similarity">
    <text evidence="2 7">Belongs to the UPF0056 (MarC) family.</text>
</comment>
<feature type="transmembrane region" description="Helical" evidence="7">
    <location>
        <begin position="106"/>
        <end position="132"/>
    </location>
</feature>
<dbReference type="Proteomes" id="UP001163739">
    <property type="component" value="Chromosome"/>
</dbReference>
<feature type="transmembrane region" description="Helical" evidence="7">
    <location>
        <begin position="12"/>
        <end position="33"/>
    </location>
</feature>
<dbReference type="RefSeq" id="WP_265047720.1">
    <property type="nucleotide sequence ID" value="NZ_CP100390.1"/>
</dbReference>
<accession>A0ABY6N293</accession>
<protein>
    <recommendedName>
        <fullName evidence="7">UPF0056 membrane protein</fullName>
    </recommendedName>
</protein>
<evidence type="ECO:0000313" key="9">
    <source>
        <dbReference type="Proteomes" id="UP001163739"/>
    </source>
</evidence>
<keyword evidence="6 7" id="KW-0472">Membrane</keyword>